<proteinExistence type="predicted"/>
<name>A0A9W6Z3B9_AMBMO</name>
<dbReference type="Gene3D" id="2.60.40.640">
    <property type="match status" value="1"/>
</dbReference>
<organism evidence="2 3">
    <name type="scientific">Ambrosiozyma monospora</name>
    <name type="common">Yeast</name>
    <name type="synonym">Endomycopsis monosporus</name>
    <dbReference type="NCBI Taxonomy" id="43982"/>
    <lineage>
        <taxon>Eukaryota</taxon>
        <taxon>Fungi</taxon>
        <taxon>Dikarya</taxon>
        <taxon>Ascomycota</taxon>
        <taxon>Saccharomycotina</taxon>
        <taxon>Pichiomycetes</taxon>
        <taxon>Pichiales</taxon>
        <taxon>Pichiaceae</taxon>
        <taxon>Ambrosiozyma</taxon>
    </lineage>
</organism>
<gene>
    <name evidence="2" type="ORF">Amon01_000564100</name>
</gene>
<keyword evidence="3" id="KW-1185">Reference proteome</keyword>
<comment type="caution">
    <text evidence="2">The sequence shown here is derived from an EMBL/GenBank/DDBJ whole genome shotgun (WGS) entry which is preliminary data.</text>
</comment>
<protein>
    <submittedName>
        <fullName evidence="2">Unnamed protein product</fullName>
    </submittedName>
</protein>
<dbReference type="EMBL" id="BSXU01003215">
    <property type="protein sequence ID" value="GMG39813.1"/>
    <property type="molecule type" value="Genomic_DNA"/>
</dbReference>
<sequence length="514" mass="58702">MNDVNMNPIINMADESADHTTTTTETTAERETEPTTTETETETETTTTSTQESKLSKYKKMFIRRKKHIHPEFEIDYPTANRIFTPDYNRVLGTLHLTVTEPLDSIVSIEVGLRGMCIAKFTETKRVNDSTRKIYHTEISKIFGQKRTAYESQAEVGTRQSMLLPGKKFDIPLDFQFPTRVVIPSSVEKFGDDADNRGYVTIAYEAYARVNYVSSFLKRDSYFEYIASLDFQGGSNANFENVQNSNDLQSENIFRSKLKLLVPDESSGELVASNIREAHRHSRFIRQLFNENYKKENIVKYTRDVQLRLSLSIPEYFNLTSSLSTFSVTIECPGLTQLEPDFNFKGVSTLLGLFEIESISLKVIQEMTMYCKGHKYQYSRKLPILTQSFTTDKPKFDLVDFAYNKERRCHYFTTSLGALIGDDKSIIEKLTKPVVGDTDLPGHFRNKNKLSVNIIVCDAQVTDHHTKKFKFHGQTTIDCTLPTPPPDIPPSYPGVAEFISNEEVEEDAPPAYHR</sequence>
<feature type="compositionally biased region" description="Low complexity" evidence="1">
    <location>
        <begin position="34"/>
        <end position="52"/>
    </location>
</feature>
<evidence type="ECO:0000256" key="1">
    <source>
        <dbReference type="SAM" id="MobiDB-lite"/>
    </source>
</evidence>
<evidence type="ECO:0000313" key="3">
    <source>
        <dbReference type="Proteomes" id="UP001165063"/>
    </source>
</evidence>
<reference evidence="2" key="1">
    <citation type="submission" date="2023-04" db="EMBL/GenBank/DDBJ databases">
        <title>Ambrosiozyma monospora NBRC 1965.</title>
        <authorList>
            <person name="Ichikawa N."/>
            <person name="Sato H."/>
            <person name="Tonouchi N."/>
        </authorList>
    </citation>
    <scope>NUCLEOTIDE SEQUENCE</scope>
    <source>
        <strain evidence="2">NBRC 1965</strain>
    </source>
</reference>
<dbReference type="OrthoDB" id="3986512at2759"/>
<accession>A0A9W6Z3B9</accession>
<evidence type="ECO:0000313" key="2">
    <source>
        <dbReference type="EMBL" id="GMG39813.1"/>
    </source>
</evidence>
<dbReference type="InterPro" id="IPR014752">
    <property type="entry name" value="Arrestin-like_C"/>
</dbReference>
<feature type="region of interest" description="Disordered" evidence="1">
    <location>
        <begin position="1"/>
        <end position="54"/>
    </location>
</feature>
<dbReference type="AlphaFoldDB" id="A0A9W6Z3B9"/>
<dbReference type="Proteomes" id="UP001165063">
    <property type="component" value="Unassembled WGS sequence"/>
</dbReference>